<dbReference type="AlphaFoldDB" id="A0A5A5TY56"/>
<comment type="caution">
    <text evidence="4">The sequence shown here is derived from an EMBL/GenBank/DDBJ whole genome shotgun (WGS) entry which is preliminary data.</text>
</comment>
<sequence>MITITDFGQHHGQKVYKYTLQNKNDTRLGVLNFAGILQEFSVATPSGERVNLVLSSDKLENLLADYNINRVIGRTAGRIRNGQWVQNGQQITTPSNENGHTLHGGAQGLGEQFFEVTINESNNSVTLYRKQTSDDDGFPGTLDVSVTYQLTADDRVITTFTGTQFDTDGVFNPTVHTYFNLANKEEQTVLGHDLWLNSTQHLAVNHDKVPTGGLIDNADSLFDLKNHSDLGQALHSLQETTSEGGFDDVFLVRPDLTTPIGYLEDRHSGRRITIYSDRNAAVIFTAGQLDSQVVKNLNRGDGHPSLAVAIEAQTAPNSENLRVLGDTFLPAGEKRTHTIIYAYTQK</sequence>
<dbReference type="GO" id="GO:0030246">
    <property type="term" value="F:carbohydrate binding"/>
    <property type="evidence" value="ECO:0007669"/>
    <property type="project" value="InterPro"/>
</dbReference>
<evidence type="ECO:0000256" key="1">
    <source>
        <dbReference type="ARBA" id="ARBA00006206"/>
    </source>
</evidence>
<dbReference type="InterPro" id="IPR047215">
    <property type="entry name" value="Galactose_mutarotase-like"/>
</dbReference>
<dbReference type="InterPro" id="IPR014718">
    <property type="entry name" value="GH-type_carb-bd"/>
</dbReference>
<evidence type="ECO:0000313" key="5">
    <source>
        <dbReference type="Proteomes" id="UP000323274"/>
    </source>
</evidence>
<evidence type="ECO:0000313" key="4">
    <source>
        <dbReference type="EMBL" id="GDZ83641.1"/>
    </source>
</evidence>
<gene>
    <name evidence="4" type="primary">galM</name>
    <name evidence="4" type="ORF">LCIT_08830</name>
</gene>
<dbReference type="Proteomes" id="UP000323274">
    <property type="component" value="Unassembled WGS sequence"/>
</dbReference>
<accession>A0A5A5TY56</accession>
<dbReference type="PANTHER" id="PTHR10091">
    <property type="entry name" value="ALDOSE-1-EPIMERASE"/>
    <property type="match status" value="1"/>
</dbReference>
<dbReference type="EMBL" id="BJJW01000006">
    <property type="protein sequence ID" value="GDZ83641.1"/>
    <property type="molecule type" value="Genomic_DNA"/>
</dbReference>
<dbReference type="Pfam" id="PF01263">
    <property type="entry name" value="Aldose_epim"/>
    <property type="match status" value="1"/>
</dbReference>
<dbReference type="InterPro" id="IPR008183">
    <property type="entry name" value="Aldose_1/G6P_1-epimerase"/>
</dbReference>
<keyword evidence="3" id="KW-0119">Carbohydrate metabolism</keyword>
<dbReference type="Gene3D" id="2.70.98.10">
    <property type="match status" value="1"/>
</dbReference>
<dbReference type="RefSeq" id="WP_149334210.1">
    <property type="nucleotide sequence ID" value="NZ_BJJW01000006.1"/>
</dbReference>
<dbReference type="InterPro" id="IPR011013">
    <property type="entry name" value="Gal_mutarotase_sf_dom"/>
</dbReference>
<dbReference type="PANTHER" id="PTHR10091:SF0">
    <property type="entry name" value="GALACTOSE MUTAROTASE"/>
    <property type="match status" value="1"/>
</dbReference>
<dbReference type="SUPFAM" id="SSF74650">
    <property type="entry name" value="Galactose mutarotase-like"/>
    <property type="match status" value="1"/>
</dbReference>
<protein>
    <submittedName>
        <fullName evidence="4">Maltose epimerase</fullName>
    </submittedName>
</protein>
<dbReference type="GO" id="GO:0004034">
    <property type="term" value="F:aldose 1-epimerase activity"/>
    <property type="evidence" value="ECO:0007669"/>
    <property type="project" value="TreeGrafter"/>
</dbReference>
<name>A0A5A5TY56_LEUCI</name>
<evidence type="ECO:0000256" key="3">
    <source>
        <dbReference type="ARBA" id="ARBA00023277"/>
    </source>
</evidence>
<reference evidence="4 5" key="1">
    <citation type="submission" date="2019-04" db="EMBL/GenBank/DDBJ databases">
        <title>A pseudo-fructophilic Leuconostoc citreum strain F192-5 isolated from peel of satsuma mandarin: the first report for isolation and characterization of strain-dependent fructophilic-like characteristics.</title>
        <authorList>
            <person name="Maeno S."/>
            <person name="Tanizawa Y."/>
            <person name="Kajikawa A."/>
            <person name="Kanesaki Y."/>
            <person name="Kubota E."/>
            <person name="Arita M."/>
            <person name="Leon D."/>
            <person name="Endo A."/>
        </authorList>
    </citation>
    <scope>NUCLEOTIDE SEQUENCE [LARGE SCALE GENOMIC DNA]</scope>
    <source>
        <strain evidence="4 5">F192-5</strain>
    </source>
</reference>
<proteinExistence type="inferred from homology"/>
<dbReference type="CDD" id="cd09019">
    <property type="entry name" value="galactose_mutarotase_like"/>
    <property type="match status" value="1"/>
</dbReference>
<keyword evidence="2" id="KW-0413">Isomerase</keyword>
<dbReference type="GO" id="GO:0033499">
    <property type="term" value="P:galactose catabolic process via UDP-galactose, Leloir pathway"/>
    <property type="evidence" value="ECO:0007669"/>
    <property type="project" value="TreeGrafter"/>
</dbReference>
<organism evidence="4 5">
    <name type="scientific">Leuconostoc citreum</name>
    <dbReference type="NCBI Taxonomy" id="33964"/>
    <lineage>
        <taxon>Bacteria</taxon>
        <taxon>Bacillati</taxon>
        <taxon>Bacillota</taxon>
        <taxon>Bacilli</taxon>
        <taxon>Lactobacillales</taxon>
        <taxon>Lactobacillaceae</taxon>
        <taxon>Leuconostoc</taxon>
    </lineage>
</organism>
<evidence type="ECO:0000256" key="2">
    <source>
        <dbReference type="ARBA" id="ARBA00023235"/>
    </source>
</evidence>
<comment type="similarity">
    <text evidence="1">Belongs to the aldose epimerase family.</text>
</comment>
<dbReference type="GO" id="GO:0005737">
    <property type="term" value="C:cytoplasm"/>
    <property type="evidence" value="ECO:0007669"/>
    <property type="project" value="TreeGrafter"/>
</dbReference>
<dbReference type="GO" id="GO:0006006">
    <property type="term" value="P:glucose metabolic process"/>
    <property type="evidence" value="ECO:0007669"/>
    <property type="project" value="TreeGrafter"/>
</dbReference>